<dbReference type="GO" id="GO:0045905">
    <property type="term" value="P:positive regulation of translational termination"/>
    <property type="evidence" value="ECO:0007669"/>
    <property type="project" value="InterPro"/>
</dbReference>
<reference evidence="2" key="3">
    <citation type="submission" date="2021-05" db="UniProtKB">
        <authorList>
            <consortium name="EnsemblPlants"/>
        </authorList>
    </citation>
    <scope>IDENTIFICATION</scope>
    <source>
        <strain evidence="2">cv. B73</strain>
    </source>
</reference>
<dbReference type="InterPro" id="IPR020189">
    <property type="entry name" value="IF5A_C"/>
</dbReference>
<sequence length="169" mass="18704">MNNADEAALKRAVYKQPMSVLIDASGIGYYSEGVFTGRRSLWHHHEELTSVSALRYPRKVIQTPRIDARFALSRELAHVSASPSSSRPPPLFSDAEEEIPGARWNAQRTRGDPHTEHFLLHLSSVQALQAASQLIDISEDGFVSLLTSDGNTKDDLRLPTDETVVAQVL</sequence>
<dbReference type="Pfam" id="PF01287">
    <property type="entry name" value="eIF-5a"/>
    <property type="match status" value="1"/>
</dbReference>
<keyword evidence="3" id="KW-1185">Reference proteome</keyword>
<dbReference type="Gramene" id="Zm00001eb148180_T001">
    <property type="protein sequence ID" value="Zm00001eb148180_P001"/>
    <property type="gene ID" value="Zm00001eb148180"/>
</dbReference>
<reference evidence="3" key="1">
    <citation type="submission" date="2015-12" db="EMBL/GenBank/DDBJ databases">
        <title>Update maize B73 reference genome by single molecule sequencing technologies.</title>
        <authorList>
            <consortium name="Maize Genome Sequencing Project"/>
            <person name="Ware D."/>
        </authorList>
    </citation>
    <scope>NUCLEOTIDE SEQUENCE [LARGE SCALE GENOMIC DNA]</scope>
    <source>
        <strain evidence="3">cv. B73</strain>
    </source>
</reference>
<name>A0A804NB18_MAIZE</name>
<dbReference type="InterPro" id="IPR012340">
    <property type="entry name" value="NA-bd_OB-fold"/>
</dbReference>
<dbReference type="GO" id="GO:0043022">
    <property type="term" value="F:ribosome binding"/>
    <property type="evidence" value="ECO:0007669"/>
    <property type="project" value="InterPro"/>
</dbReference>
<evidence type="ECO:0000313" key="2">
    <source>
        <dbReference type="EnsemblPlants" id="Zm00001eb148180_P001"/>
    </source>
</evidence>
<dbReference type="Gene3D" id="2.40.50.140">
    <property type="entry name" value="Nucleic acid-binding proteins"/>
    <property type="match status" value="1"/>
</dbReference>
<organism evidence="2 3">
    <name type="scientific">Zea mays</name>
    <name type="common">Maize</name>
    <dbReference type="NCBI Taxonomy" id="4577"/>
    <lineage>
        <taxon>Eukaryota</taxon>
        <taxon>Viridiplantae</taxon>
        <taxon>Streptophyta</taxon>
        <taxon>Embryophyta</taxon>
        <taxon>Tracheophyta</taxon>
        <taxon>Spermatophyta</taxon>
        <taxon>Magnoliopsida</taxon>
        <taxon>Liliopsida</taxon>
        <taxon>Poales</taxon>
        <taxon>Poaceae</taxon>
        <taxon>PACMAD clade</taxon>
        <taxon>Panicoideae</taxon>
        <taxon>Andropogonodae</taxon>
        <taxon>Andropogoneae</taxon>
        <taxon>Tripsacinae</taxon>
        <taxon>Zea</taxon>
    </lineage>
</organism>
<dbReference type="InParanoid" id="A0A804NB18"/>
<reference evidence="2" key="2">
    <citation type="submission" date="2019-07" db="EMBL/GenBank/DDBJ databases">
        <authorList>
            <person name="Seetharam A."/>
            <person name="Woodhouse M."/>
            <person name="Cannon E."/>
        </authorList>
    </citation>
    <scope>NUCLEOTIDE SEQUENCE [LARGE SCALE GENOMIC DNA]</scope>
    <source>
        <strain evidence="2">cv. B73</strain>
    </source>
</reference>
<dbReference type="AlphaFoldDB" id="A0A804NB18"/>
<dbReference type="GO" id="GO:0045901">
    <property type="term" value="P:positive regulation of translational elongation"/>
    <property type="evidence" value="ECO:0007669"/>
    <property type="project" value="InterPro"/>
</dbReference>
<dbReference type="Proteomes" id="UP000007305">
    <property type="component" value="Chromosome 3"/>
</dbReference>
<dbReference type="GO" id="GO:0003746">
    <property type="term" value="F:translation elongation factor activity"/>
    <property type="evidence" value="ECO:0007669"/>
    <property type="project" value="InterPro"/>
</dbReference>
<dbReference type="EnsemblPlants" id="Zm00001eb148180_T001">
    <property type="protein sequence ID" value="Zm00001eb148180_P001"/>
    <property type="gene ID" value="Zm00001eb148180"/>
</dbReference>
<dbReference type="SUPFAM" id="SSF50249">
    <property type="entry name" value="Nucleic acid-binding proteins"/>
    <property type="match status" value="1"/>
</dbReference>
<accession>A0A804NB18</accession>
<feature type="domain" description="Translation initiation factor 5A C-terminal" evidence="1">
    <location>
        <begin position="132"/>
        <end position="167"/>
    </location>
</feature>
<evidence type="ECO:0000313" key="3">
    <source>
        <dbReference type="Proteomes" id="UP000007305"/>
    </source>
</evidence>
<proteinExistence type="predicted"/>
<evidence type="ECO:0000259" key="1">
    <source>
        <dbReference type="Pfam" id="PF01287"/>
    </source>
</evidence>
<protein>
    <recommendedName>
        <fullName evidence="1">Translation initiation factor 5A C-terminal domain-containing protein</fullName>
    </recommendedName>
</protein>
<dbReference type="GO" id="GO:0003723">
    <property type="term" value="F:RNA binding"/>
    <property type="evidence" value="ECO:0007669"/>
    <property type="project" value="InterPro"/>
</dbReference>